<feature type="region of interest" description="Disordered" evidence="1">
    <location>
        <begin position="1"/>
        <end position="51"/>
    </location>
</feature>
<feature type="compositionally biased region" description="Polar residues" evidence="1">
    <location>
        <begin position="34"/>
        <end position="51"/>
    </location>
</feature>
<proteinExistence type="predicted"/>
<keyword evidence="3" id="KW-1185">Reference proteome</keyword>
<gene>
    <name evidence="2" type="ORF">NAV_LOCUS2772</name>
</gene>
<name>A0A498S3P2_ACAVI</name>
<reference evidence="2 3" key="1">
    <citation type="submission" date="2018-08" db="EMBL/GenBank/DDBJ databases">
        <authorList>
            <person name="Laetsch R D."/>
            <person name="Stevens L."/>
            <person name="Kumar S."/>
            <person name="Blaxter L. M."/>
        </authorList>
    </citation>
    <scope>NUCLEOTIDE SEQUENCE [LARGE SCALE GENOMIC DNA]</scope>
</reference>
<dbReference type="Proteomes" id="UP000276991">
    <property type="component" value="Unassembled WGS sequence"/>
</dbReference>
<sequence length="86" mass="9417">MKNVKYRTWFNGGDNDDDDDDDDDGNNEVGANIRWNSGNSASCGESDNINHNGTTVPVVVPLAIRVPREIFRDALRAINVENGAVL</sequence>
<accession>A0A498S3P2</accession>
<evidence type="ECO:0000313" key="3">
    <source>
        <dbReference type="Proteomes" id="UP000276991"/>
    </source>
</evidence>
<dbReference type="AlphaFoldDB" id="A0A498S3P2"/>
<dbReference type="EMBL" id="UPTC01000314">
    <property type="protein sequence ID" value="VBB27942.1"/>
    <property type="molecule type" value="Genomic_DNA"/>
</dbReference>
<evidence type="ECO:0000256" key="1">
    <source>
        <dbReference type="SAM" id="MobiDB-lite"/>
    </source>
</evidence>
<feature type="compositionally biased region" description="Acidic residues" evidence="1">
    <location>
        <begin position="14"/>
        <end position="26"/>
    </location>
</feature>
<organism evidence="2 3">
    <name type="scientific">Acanthocheilonema viteae</name>
    <name type="common">Filarial nematode worm</name>
    <name type="synonym">Dipetalonema viteae</name>
    <dbReference type="NCBI Taxonomy" id="6277"/>
    <lineage>
        <taxon>Eukaryota</taxon>
        <taxon>Metazoa</taxon>
        <taxon>Ecdysozoa</taxon>
        <taxon>Nematoda</taxon>
        <taxon>Chromadorea</taxon>
        <taxon>Rhabditida</taxon>
        <taxon>Spirurina</taxon>
        <taxon>Spiruromorpha</taxon>
        <taxon>Filarioidea</taxon>
        <taxon>Onchocercidae</taxon>
        <taxon>Acanthocheilonema</taxon>
    </lineage>
</organism>
<protein>
    <submittedName>
        <fullName evidence="2">Uncharacterized protein</fullName>
    </submittedName>
</protein>
<evidence type="ECO:0000313" key="2">
    <source>
        <dbReference type="EMBL" id="VBB27942.1"/>
    </source>
</evidence>